<evidence type="ECO:0000256" key="1">
    <source>
        <dbReference type="ARBA" id="ARBA00023002"/>
    </source>
</evidence>
<feature type="domain" description="D-isomer specific 2-hydroxyacid dehydrogenase NAD-binding" evidence="3">
    <location>
        <begin position="102"/>
        <end position="273"/>
    </location>
</feature>
<dbReference type="OrthoDB" id="4324715at2"/>
<dbReference type="Proteomes" id="UP000196778">
    <property type="component" value="Unassembled WGS sequence"/>
</dbReference>
<keyword evidence="1 4" id="KW-0560">Oxidoreductase</keyword>
<organism evidence="4 5">
    <name type="scientific">Mycetocola reblochoni REB411</name>
    <dbReference type="NCBI Taxonomy" id="1255698"/>
    <lineage>
        <taxon>Bacteria</taxon>
        <taxon>Bacillati</taxon>
        <taxon>Actinomycetota</taxon>
        <taxon>Actinomycetes</taxon>
        <taxon>Micrococcales</taxon>
        <taxon>Microbacteriaceae</taxon>
        <taxon>Mycetocola</taxon>
    </lineage>
</organism>
<keyword evidence="2" id="KW-0520">NAD</keyword>
<dbReference type="InterPro" id="IPR006140">
    <property type="entry name" value="D-isomer_DH_NAD-bd"/>
</dbReference>
<dbReference type="Pfam" id="PF02826">
    <property type="entry name" value="2-Hacid_dh_C"/>
    <property type="match status" value="1"/>
</dbReference>
<evidence type="ECO:0000259" key="3">
    <source>
        <dbReference type="Pfam" id="PF02826"/>
    </source>
</evidence>
<keyword evidence="5" id="KW-1185">Reference proteome</keyword>
<protein>
    <submittedName>
        <fullName evidence="4">D-3-phosphoglycerate dehydrogenase</fullName>
        <ecNumber evidence="4">1.1.1.95</ecNumber>
    </submittedName>
</protein>
<evidence type="ECO:0000313" key="5">
    <source>
        <dbReference type="Proteomes" id="UP000196778"/>
    </source>
</evidence>
<dbReference type="EC" id="1.1.1.95" evidence="4"/>
<dbReference type="InterPro" id="IPR036291">
    <property type="entry name" value="NAD(P)-bd_dom_sf"/>
</dbReference>
<reference evidence="5" key="1">
    <citation type="submission" date="2017-02" db="EMBL/GenBank/DDBJ databases">
        <authorList>
            <person name="Dridi B."/>
        </authorList>
    </citation>
    <scope>NUCLEOTIDE SEQUENCE [LARGE SCALE GENOMIC DNA]</scope>
    <source>
        <strain evidence="5">EB411</strain>
    </source>
</reference>
<dbReference type="GO" id="GO:0005829">
    <property type="term" value="C:cytosol"/>
    <property type="evidence" value="ECO:0007669"/>
    <property type="project" value="TreeGrafter"/>
</dbReference>
<dbReference type="RefSeq" id="WP_087136291.1">
    <property type="nucleotide sequence ID" value="NZ_FUKR01000022.1"/>
</dbReference>
<evidence type="ECO:0000256" key="2">
    <source>
        <dbReference type="ARBA" id="ARBA00023027"/>
    </source>
</evidence>
<dbReference type="EMBL" id="FUKR01000022">
    <property type="protein sequence ID" value="SJN23028.1"/>
    <property type="molecule type" value="Genomic_DNA"/>
</dbReference>
<name>A0A1R4ITK1_9MICO</name>
<accession>A0A1R4ITK1</accession>
<dbReference type="CDD" id="cd12166">
    <property type="entry name" value="2-Hacid_dh_7"/>
    <property type="match status" value="1"/>
</dbReference>
<proteinExistence type="predicted"/>
<dbReference type="SUPFAM" id="SSF51735">
    <property type="entry name" value="NAD(P)-binding Rossmann-fold domains"/>
    <property type="match status" value="1"/>
</dbReference>
<dbReference type="GO" id="GO:0016618">
    <property type="term" value="F:hydroxypyruvate reductase [NAD(P)H] activity"/>
    <property type="evidence" value="ECO:0007669"/>
    <property type="project" value="TreeGrafter"/>
</dbReference>
<dbReference type="PANTHER" id="PTHR10996:SF178">
    <property type="entry name" value="2-HYDROXYACID DEHYDROGENASE YGL185C-RELATED"/>
    <property type="match status" value="1"/>
</dbReference>
<evidence type="ECO:0000313" key="4">
    <source>
        <dbReference type="EMBL" id="SJN23028.1"/>
    </source>
</evidence>
<dbReference type="PANTHER" id="PTHR10996">
    <property type="entry name" value="2-HYDROXYACID DEHYDROGENASE-RELATED"/>
    <property type="match status" value="1"/>
</dbReference>
<dbReference type="Gene3D" id="3.40.50.720">
    <property type="entry name" value="NAD(P)-binding Rossmann-like Domain"/>
    <property type="match status" value="2"/>
</dbReference>
<dbReference type="GO" id="GO:0051287">
    <property type="term" value="F:NAD binding"/>
    <property type="evidence" value="ECO:0007669"/>
    <property type="project" value="InterPro"/>
</dbReference>
<sequence length="307" mass="31932">MSSPLVVSVPDQRLARAIQPLPEGVELHEWDLEGAPPAPHVDLVVAPYIGGTSVLERVAAVTPLLVQGQSIGVDGIADVLPAGVRFANAATVHETATAEIALALALGVLRDLPGSVRDQDRGEWNQHWAPGLADRHAVILGAGGVGNAIADRLTPFEVEVTRVARTARDDERGRVHALSELDSLLPGASLLVVALPLADGTRRLVDAGALAALPDGAAVINVGRGPVVDTDALVAELRSGRLLAGLDVTDPEPLPADHPLWSAPGTLITPHVGGLTRAMLPRMAALVRRQIDRLLAGDEPENIVIGA</sequence>
<gene>
    <name evidence="4" type="ORF">FM119_03440</name>
</gene>
<dbReference type="GO" id="GO:0030267">
    <property type="term" value="F:glyoxylate reductase (NADPH) activity"/>
    <property type="evidence" value="ECO:0007669"/>
    <property type="project" value="TreeGrafter"/>
</dbReference>
<dbReference type="GO" id="GO:0004617">
    <property type="term" value="F:phosphoglycerate dehydrogenase activity"/>
    <property type="evidence" value="ECO:0007669"/>
    <property type="project" value="UniProtKB-EC"/>
</dbReference>
<dbReference type="InterPro" id="IPR050223">
    <property type="entry name" value="D-isomer_2-hydroxyacid_DH"/>
</dbReference>
<dbReference type="AlphaFoldDB" id="A0A1R4ITK1"/>